<gene>
    <name evidence="3" type="ORF">Amon01_000606400</name>
</gene>
<protein>
    <submittedName>
        <fullName evidence="3">Unnamed protein product</fullName>
    </submittedName>
</protein>
<dbReference type="GO" id="GO:0031505">
    <property type="term" value="P:fungal-type cell wall organization"/>
    <property type="evidence" value="ECO:0007669"/>
    <property type="project" value="TreeGrafter"/>
</dbReference>
<keyword evidence="2" id="KW-0732">Signal</keyword>
<dbReference type="PANTHER" id="PTHR47254:SF1">
    <property type="entry name" value="CELL WALL MANNOPROTEIN CIS3-RELATED"/>
    <property type="match status" value="1"/>
</dbReference>
<dbReference type="AlphaFoldDB" id="A0A9W7DM30"/>
<reference evidence="3" key="1">
    <citation type="submission" date="2023-04" db="EMBL/GenBank/DDBJ databases">
        <title>Ambrosiozyma monospora NBRC 1965.</title>
        <authorList>
            <person name="Ichikawa N."/>
            <person name="Sato H."/>
            <person name="Tonouchi N."/>
        </authorList>
    </citation>
    <scope>NUCLEOTIDE SEQUENCE</scope>
    <source>
        <strain evidence="3">NBRC 1965</strain>
    </source>
</reference>
<dbReference type="OrthoDB" id="5415592at2759"/>
<accession>A0A9W7DM30</accession>
<name>A0A9W7DM30_AMBMO</name>
<comment type="subcellular location">
    <subcellularLocation>
        <location evidence="1">Cell envelope</location>
    </subcellularLocation>
</comment>
<dbReference type="Proteomes" id="UP001165063">
    <property type="component" value="Unassembled WGS sequence"/>
</dbReference>
<evidence type="ECO:0000313" key="4">
    <source>
        <dbReference type="Proteomes" id="UP001165063"/>
    </source>
</evidence>
<dbReference type="GO" id="GO:0005199">
    <property type="term" value="F:structural constituent of cell wall"/>
    <property type="evidence" value="ECO:0007669"/>
    <property type="project" value="InterPro"/>
</dbReference>
<organism evidence="3 4">
    <name type="scientific">Ambrosiozyma monospora</name>
    <name type="common">Yeast</name>
    <name type="synonym">Endomycopsis monosporus</name>
    <dbReference type="NCBI Taxonomy" id="43982"/>
    <lineage>
        <taxon>Eukaryota</taxon>
        <taxon>Fungi</taxon>
        <taxon>Dikarya</taxon>
        <taxon>Ascomycota</taxon>
        <taxon>Saccharomycotina</taxon>
        <taxon>Pichiomycetes</taxon>
        <taxon>Pichiales</taxon>
        <taxon>Pichiaceae</taxon>
        <taxon>Ambrosiozyma</taxon>
    </lineage>
</organism>
<evidence type="ECO:0000256" key="2">
    <source>
        <dbReference type="ARBA" id="ARBA00022729"/>
    </source>
</evidence>
<keyword evidence="4" id="KW-1185">Reference proteome</keyword>
<evidence type="ECO:0000256" key="1">
    <source>
        <dbReference type="ARBA" id="ARBA00004196"/>
    </source>
</evidence>
<dbReference type="GO" id="GO:0009277">
    <property type="term" value="C:fungal-type cell wall"/>
    <property type="evidence" value="ECO:0007669"/>
    <property type="project" value="TreeGrafter"/>
</dbReference>
<dbReference type="Pfam" id="PF00399">
    <property type="entry name" value="PIR"/>
    <property type="match status" value="3"/>
</dbReference>
<sequence length="130" mass="13486">MQYRYSTVLGALGLASQAYAAYIPSEPWTTLTPDASIAGASTDYSATFGIQINPISATSTSKAKRDVVTQIGDGQIQATTSTKSSAPVVTQIGDGQIQATTSTKSSAPVVTQIGDGQIQATTETNCYTNR</sequence>
<comment type="caution">
    <text evidence="3">The sequence shown here is derived from an EMBL/GenBank/DDBJ whole genome shotgun (WGS) entry which is preliminary data.</text>
</comment>
<dbReference type="PANTHER" id="PTHR47254">
    <property type="entry name" value="CELL WALL MANNOPROTEIN CIS3-RELATED"/>
    <property type="match status" value="1"/>
</dbReference>
<dbReference type="InterPro" id="IPR000420">
    <property type="entry name" value="Yeast_PIR_rpt"/>
</dbReference>
<proteinExistence type="predicted"/>
<dbReference type="InterPro" id="IPR051153">
    <property type="entry name" value="Yeast_CWMannoprotein_PIR"/>
</dbReference>
<dbReference type="EMBL" id="BSXU01003655">
    <property type="protein sequence ID" value="GMG40295.1"/>
    <property type="molecule type" value="Genomic_DNA"/>
</dbReference>
<dbReference type="PROSITE" id="PS50256">
    <property type="entry name" value="PIR_REPEAT_2"/>
    <property type="match status" value="3"/>
</dbReference>
<evidence type="ECO:0000313" key="3">
    <source>
        <dbReference type="EMBL" id="GMG40295.1"/>
    </source>
</evidence>